<reference evidence="1" key="2">
    <citation type="journal article" date="2020" name="Nat. Commun.">
        <title>Large-scale genome sequencing of mycorrhizal fungi provides insights into the early evolution of symbiotic traits.</title>
        <authorList>
            <person name="Miyauchi S."/>
            <person name="Kiss E."/>
            <person name="Kuo A."/>
            <person name="Drula E."/>
            <person name="Kohler A."/>
            <person name="Sanchez-Garcia M."/>
            <person name="Morin E."/>
            <person name="Andreopoulos B."/>
            <person name="Barry K.W."/>
            <person name="Bonito G."/>
            <person name="Buee M."/>
            <person name="Carver A."/>
            <person name="Chen C."/>
            <person name="Cichocki N."/>
            <person name="Clum A."/>
            <person name="Culley D."/>
            <person name="Crous P.W."/>
            <person name="Fauchery L."/>
            <person name="Girlanda M."/>
            <person name="Hayes R.D."/>
            <person name="Keri Z."/>
            <person name="LaButti K."/>
            <person name="Lipzen A."/>
            <person name="Lombard V."/>
            <person name="Magnuson J."/>
            <person name="Maillard F."/>
            <person name="Murat C."/>
            <person name="Nolan M."/>
            <person name="Ohm R.A."/>
            <person name="Pangilinan J."/>
            <person name="Pereira M.F."/>
            <person name="Perotto S."/>
            <person name="Peter M."/>
            <person name="Pfister S."/>
            <person name="Riley R."/>
            <person name="Sitrit Y."/>
            <person name="Stielow J.B."/>
            <person name="Szollosi G."/>
            <person name="Zifcakova L."/>
            <person name="Stursova M."/>
            <person name="Spatafora J.W."/>
            <person name="Tedersoo L."/>
            <person name="Vaario L.M."/>
            <person name="Yamada A."/>
            <person name="Yan M."/>
            <person name="Wang P."/>
            <person name="Xu J."/>
            <person name="Bruns T."/>
            <person name="Baldrian P."/>
            <person name="Vilgalys R."/>
            <person name="Dunand C."/>
            <person name="Henrissat B."/>
            <person name="Grigoriev I.V."/>
            <person name="Hibbett D."/>
            <person name="Nagy L.G."/>
            <person name="Martin F.M."/>
        </authorList>
    </citation>
    <scope>NUCLEOTIDE SEQUENCE</scope>
    <source>
        <strain evidence="1">BED1</strain>
    </source>
</reference>
<proteinExistence type="predicted"/>
<gene>
    <name evidence="1" type="ORF">L210DRAFT_3532923</name>
</gene>
<accession>A0AAD4BZT9</accession>
<reference evidence="1" key="1">
    <citation type="submission" date="2019-10" db="EMBL/GenBank/DDBJ databases">
        <authorList>
            <consortium name="DOE Joint Genome Institute"/>
            <person name="Kuo A."/>
            <person name="Miyauchi S."/>
            <person name="Kiss E."/>
            <person name="Drula E."/>
            <person name="Kohler A."/>
            <person name="Sanchez-Garcia M."/>
            <person name="Andreopoulos B."/>
            <person name="Barry K.W."/>
            <person name="Bonito G."/>
            <person name="Buee M."/>
            <person name="Carver A."/>
            <person name="Chen C."/>
            <person name="Cichocki N."/>
            <person name="Clum A."/>
            <person name="Culley D."/>
            <person name="Crous P.W."/>
            <person name="Fauchery L."/>
            <person name="Girlanda M."/>
            <person name="Hayes R."/>
            <person name="Keri Z."/>
            <person name="LaButti K."/>
            <person name="Lipzen A."/>
            <person name="Lombard V."/>
            <person name="Magnuson J."/>
            <person name="Maillard F."/>
            <person name="Morin E."/>
            <person name="Murat C."/>
            <person name="Nolan M."/>
            <person name="Ohm R."/>
            <person name="Pangilinan J."/>
            <person name="Pereira M."/>
            <person name="Perotto S."/>
            <person name="Peter M."/>
            <person name="Riley R."/>
            <person name="Sitrit Y."/>
            <person name="Stielow B."/>
            <person name="Szollosi G."/>
            <person name="Zifcakova L."/>
            <person name="Stursova M."/>
            <person name="Spatafora J.W."/>
            <person name="Tedersoo L."/>
            <person name="Vaario L.-M."/>
            <person name="Yamada A."/>
            <person name="Yan M."/>
            <person name="Wang P."/>
            <person name="Xu J."/>
            <person name="Bruns T."/>
            <person name="Baldrian P."/>
            <person name="Vilgalys R."/>
            <person name="Henrissat B."/>
            <person name="Grigoriev I.V."/>
            <person name="Hibbett D."/>
            <person name="Nagy L.G."/>
            <person name="Martin F.M."/>
        </authorList>
    </citation>
    <scope>NUCLEOTIDE SEQUENCE</scope>
    <source>
        <strain evidence="1">BED1</strain>
    </source>
</reference>
<comment type="caution">
    <text evidence="1">The sequence shown here is derived from an EMBL/GenBank/DDBJ whole genome shotgun (WGS) entry which is preliminary data.</text>
</comment>
<protein>
    <submittedName>
        <fullName evidence="1">Uncharacterized protein</fullName>
    </submittedName>
</protein>
<sequence>MTLQGSLRVLTGIFFKLFPSSSSIGLGQAVHRWQSQLQDHGTHCQCKLAGLTFRRVAHRSHRGRGGTNAAPFTPTCTTRAYDQSPRCDRNPKVKDKEIVEKTCCMTPHSLHFHFLGQVAILQRSVKNRLAVRRAKQHEKLSAVAYKLRTRSLPLTAIYLESQLSQKITPMFTLSLLLALRVPISFEMQK</sequence>
<keyword evidence="2" id="KW-1185">Reference proteome</keyword>
<evidence type="ECO:0000313" key="2">
    <source>
        <dbReference type="Proteomes" id="UP001194468"/>
    </source>
</evidence>
<dbReference type="AlphaFoldDB" id="A0AAD4BZT9"/>
<organism evidence="1 2">
    <name type="scientific">Boletus edulis BED1</name>
    <dbReference type="NCBI Taxonomy" id="1328754"/>
    <lineage>
        <taxon>Eukaryota</taxon>
        <taxon>Fungi</taxon>
        <taxon>Dikarya</taxon>
        <taxon>Basidiomycota</taxon>
        <taxon>Agaricomycotina</taxon>
        <taxon>Agaricomycetes</taxon>
        <taxon>Agaricomycetidae</taxon>
        <taxon>Boletales</taxon>
        <taxon>Boletineae</taxon>
        <taxon>Boletaceae</taxon>
        <taxon>Boletoideae</taxon>
        <taxon>Boletus</taxon>
    </lineage>
</organism>
<dbReference type="EMBL" id="WHUW01000007">
    <property type="protein sequence ID" value="KAF8443878.1"/>
    <property type="molecule type" value="Genomic_DNA"/>
</dbReference>
<dbReference type="Proteomes" id="UP001194468">
    <property type="component" value="Unassembled WGS sequence"/>
</dbReference>
<name>A0AAD4BZT9_BOLED</name>
<evidence type="ECO:0000313" key="1">
    <source>
        <dbReference type="EMBL" id="KAF8443878.1"/>
    </source>
</evidence>